<protein>
    <submittedName>
        <fullName evidence="1">DUF1398 domain-containing protein</fullName>
    </submittedName>
</protein>
<dbReference type="SUPFAM" id="SSF160419">
    <property type="entry name" value="YdfO-like"/>
    <property type="match status" value="1"/>
</dbReference>
<name>A0A7C9TQA0_9MICO</name>
<dbReference type="RefSeq" id="WP_163472218.1">
    <property type="nucleotide sequence ID" value="NZ_JAAGWZ010000001.1"/>
</dbReference>
<dbReference type="Pfam" id="PF07166">
    <property type="entry name" value="DUF1398"/>
    <property type="match status" value="1"/>
</dbReference>
<dbReference type="Gene3D" id="3.30.1810.10">
    <property type="entry name" value="YdfO-like"/>
    <property type="match status" value="1"/>
</dbReference>
<evidence type="ECO:0000313" key="1">
    <source>
        <dbReference type="EMBL" id="NEM90582.1"/>
    </source>
</evidence>
<dbReference type="EMBL" id="JAAGWZ010000001">
    <property type="protein sequence ID" value="NEM90582.1"/>
    <property type="molecule type" value="Genomic_DNA"/>
</dbReference>
<dbReference type="Proteomes" id="UP000479756">
    <property type="component" value="Unassembled WGS sequence"/>
</dbReference>
<reference evidence="1 2" key="1">
    <citation type="journal article" date="2014" name="Int. J. Syst. Evol. Microbiol.">
        <title>Description of Galbitalea soli gen. nov., sp. nov., and Frondihabitans sucicola sp. nov.</title>
        <authorList>
            <person name="Kim S.J."/>
            <person name="Lim J.M."/>
            <person name="Ahn J.H."/>
            <person name="Weon H.Y."/>
            <person name="Hamada M."/>
            <person name="Suzuki K."/>
            <person name="Ahn T.Y."/>
            <person name="Kwon S.W."/>
        </authorList>
    </citation>
    <scope>NUCLEOTIDE SEQUENCE [LARGE SCALE GENOMIC DNA]</scope>
    <source>
        <strain evidence="1 2">NBRC 108727</strain>
    </source>
</reference>
<comment type="caution">
    <text evidence="1">The sequence shown here is derived from an EMBL/GenBank/DDBJ whole genome shotgun (WGS) entry which is preliminary data.</text>
</comment>
<keyword evidence="2" id="KW-1185">Reference proteome</keyword>
<dbReference type="AlphaFoldDB" id="A0A7C9TQA0"/>
<proteinExistence type="predicted"/>
<dbReference type="InterPro" id="IPR036696">
    <property type="entry name" value="YdfO-like_sf"/>
</dbReference>
<gene>
    <name evidence="1" type="ORF">G3T37_04355</name>
</gene>
<organism evidence="1 2">
    <name type="scientific">Galbitalea soli</name>
    <dbReference type="NCBI Taxonomy" id="1268042"/>
    <lineage>
        <taxon>Bacteria</taxon>
        <taxon>Bacillati</taxon>
        <taxon>Actinomycetota</taxon>
        <taxon>Actinomycetes</taxon>
        <taxon>Micrococcales</taxon>
        <taxon>Microbacteriaceae</taxon>
        <taxon>Galbitalea</taxon>
    </lineage>
</organism>
<accession>A0A7C9TQA0</accession>
<sequence length="141" mass="14953">MSTASDNLTAAQRHGMAIRPLVGGFPVLAKVLHEAGVRRNEWTLPAAQSLSLTDLGTVVQLGEPLGSGALDVAPFDREAVVAAIRADQAGKSSFPEFLQAAWRAGVVRYVADFDSRTVTYYGADGQSYAESYPDVELPAAD</sequence>
<evidence type="ECO:0000313" key="2">
    <source>
        <dbReference type="Proteomes" id="UP000479756"/>
    </source>
</evidence>
<dbReference type="InterPro" id="IPR009833">
    <property type="entry name" value="DUF1398"/>
</dbReference>